<dbReference type="AlphaFoldDB" id="A0A5E6VTC5"/>
<dbReference type="InterPro" id="IPR038765">
    <property type="entry name" value="Papain-like_cys_pep_sf"/>
</dbReference>
<dbReference type="PANTHER" id="PTHR33490">
    <property type="entry name" value="BLR5614 PROTEIN-RELATED"/>
    <property type="match status" value="1"/>
</dbReference>
<dbReference type="EMBL" id="CABVGZ010000054">
    <property type="protein sequence ID" value="VVN20251.1"/>
    <property type="molecule type" value="Genomic_DNA"/>
</dbReference>
<proteinExistence type="predicted"/>
<feature type="transmembrane region" description="Helical" evidence="1">
    <location>
        <begin position="12"/>
        <end position="33"/>
    </location>
</feature>
<gene>
    <name evidence="2" type="ORF">PS624_04297</name>
</gene>
<protein>
    <submittedName>
        <fullName evidence="2">Uncharacterized protein</fullName>
    </submittedName>
</protein>
<evidence type="ECO:0000313" key="2">
    <source>
        <dbReference type="EMBL" id="VVN20251.1"/>
    </source>
</evidence>
<dbReference type="Proteomes" id="UP000326241">
    <property type="component" value="Unassembled WGS sequence"/>
</dbReference>
<dbReference type="Gene3D" id="3.10.620.30">
    <property type="match status" value="1"/>
</dbReference>
<keyword evidence="1" id="KW-0812">Transmembrane</keyword>
<reference evidence="2 3" key="1">
    <citation type="submission" date="2019-09" db="EMBL/GenBank/DDBJ databases">
        <authorList>
            <person name="Chandra G."/>
            <person name="Truman W A."/>
        </authorList>
    </citation>
    <scope>NUCLEOTIDE SEQUENCE [LARGE SCALE GENOMIC DNA]</scope>
    <source>
        <strain evidence="2">PS624</strain>
    </source>
</reference>
<keyword evidence="1" id="KW-0472">Membrane</keyword>
<dbReference type="PANTHER" id="PTHR33490:SF7">
    <property type="entry name" value="BLR2979 PROTEIN"/>
    <property type="match status" value="1"/>
</dbReference>
<evidence type="ECO:0000313" key="3">
    <source>
        <dbReference type="Proteomes" id="UP000326241"/>
    </source>
</evidence>
<sequence>MSQPPPGQARRFGAAASHAWLSVFWTVLGWLYFDPTNYVQPALAHITLAWGRDFSDVSPLRGVILGGGNHDPEVRVTVMPLD</sequence>
<keyword evidence="1" id="KW-1133">Transmembrane helix</keyword>
<accession>A0A5E6VTC5</accession>
<organism evidence="2 3">
    <name type="scientific">Pseudomonas fluorescens</name>
    <dbReference type="NCBI Taxonomy" id="294"/>
    <lineage>
        <taxon>Bacteria</taxon>
        <taxon>Pseudomonadati</taxon>
        <taxon>Pseudomonadota</taxon>
        <taxon>Gammaproteobacteria</taxon>
        <taxon>Pseudomonadales</taxon>
        <taxon>Pseudomonadaceae</taxon>
        <taxon>Pseudomonas</taxon>
    </lineage>
</organism>
<name>A0A5E6VTC5_PSEFL</name>
<dbReference type="SUPFAM" id="SSF54001">
    <property type="entry name" value="Cysteine proteinases"/>
    <property type="match status" value="1"/>
</dbReference>
<evidence type="ECO:0000256" key="1">
    <source>
        <dbReference type="SAM" id="Phobius"/>
    </source>
</evidence>